<feature type="transmembrane region" description="Helical" evidence="1">
    <location>
        <begin position="40"/>
        <end position="58"/>
    </location>
</feature>
<name>A0A9X1YZN9_9PSED</name>
<comment type="caution">
    <text evidence="2">The sequence shown here is derived from an EMBL/GenBank/DDBJ whole genome shotgun (WGS) entry which is preliminary data.</text>
</comment>
<dbReference type="InterPro" id="IPR021762">
    <property type="entry name" value="DUF3325"/>
</dbReference>
<keyword evidence="1" id="KW-1133">Transmembrane helix</keyword>
<reference evidence="2 3" key="1">
    <citation type="journal article" date="2022" name="Int. J. Syst. Evol. Microbiol.">
        <title>Pseudomonas aegrilactucae sp. nov. and Pseudomonas morbosilactucae sp. nov., pathogens causing bacterial rot of lettuce in Japan.</title>
        <authorList>
            <person name="Sawada H."/>
            <person name="Fujikawa T."/>
            <person name="Satou M."/>
        </authorList>
    </citation>
    <scope>NUCLEOTIDE SEQUENCE [LARGE SCALE GENOMIC DNA]</scope>
    <source>
        <strain evidence="2 3">MAFF 302030</strain>
    </source>
</reference>
<protein>
    <submittedName>
        <fullName evidence="2">DUF3325 family protein</fullName>
    </submittedName>
</protein>
<accession>A0A9X1YZN9</accession>
<proteinExistence type="predicted"/>
<sequence length="103" mass="10956">MADALLNLLVLGLLGMGLSTLALSQASHWRRVMGSVAFPGVRGLRGSAVLVLILALLVSQAGQGLAMGTVFWCLALVPCGASVALLLCWRATWLHRLGLMFRR</sequence>
<evidence type="ECO:0000313" key="2">
    <source>
        <dbReference type="EMBL" id="MCK9800929.1"/>
    </source>
</evidence>
<feature type="transmembrane region" description="Helical" evidence="1">
    <location>
        <begin position="70"/>
        <end position="93"/>
    </location>
</feature>
<dbReference type="Proteomes" id="UP001155059">
    <property type="component" value="Unassembled WGS sequence"/>
</dbReference>
<keyword evidence="1" id="KW-0812">Transmembrane</keyword>
<evidence type="ECO:0000256" key="1">
    <source>
        <dbReference type="SAM" id="Phobius"/>
    </source>
</evidence>
<gene>
    <name evidence="2" type="ORF">M1B34_25440</name>
</gene>
<reference evidence="2 3" key="2">
    <citation type="journal article" date="2023" name="Plant Pathol.">
        <title>Dismantling and reorganizing Pseudomonas marginalis sensu#lato.</title>
        <authorList>
            <person name="Sawada H."/>
            <person name="Fujikawa T."/>
            <person name="Satou M."/>
        </authorList>
    </citation>
    <scope>NUCLEOTIDE SEQUENCE [LARGE SCALE GENOMIC DNA]</scope>
    <source>
        <strain evidence="2 3">MAFF 302030</strain>
    </source>
</reference>
<organism evidence="2 3">
    <name type="scientific">Pseudomonas morbosilactucae</name>
    <dbReference type="NCBI Taxonomy" id="2938197"/>
    <lineage>
        <taxon>Bacteria</taxon>
        <taxon>Pseudomonadati</taxon>
        <taxon>Pseudomonadota</taxon>
        <taxon>Gammaproteobacteria</taxon>
        <taxon>Pseudomonadales</taxon>
        <taxon>Pseudomonadaceae</taxon>
        <taxon>Pseudomonas</taxon>
    </lineage>
</organism>
<keyword evidence="1" id="KW-0472">Membrane</keyword>
<dbReference type="AlphaFoldDB" id="A0A9X1YZN9"/>
<dbReference type="RefSeq" id="WP_268266570.1">
    <property type="nucleotide sequence ID" value="NZ_JALQCW010000075.1"/>
</dbReference>
<dbReference type="Pfam" id="PF11804">
    <property type="entry name" value="DUF3325"/>
    <property type="match status" value="1"/>
</dbReference>
<dbReference type="EMBL" id="JALQCW010000075">
    <property type="protein sequence ID" value="MCK9800929.1"/>
    <property type="molecule type" value="Genomic_DNA"/>
</dbReference>
<evidence type="ECO:0000313" key="3">
    <source>
        <dbReference type="Proteomes" id="UP001155059"/>
    </source>
</evidence>